<dbReference type="PROSITE" id="PS51873">
    <property type="entry name" value="TRIAD"/>
    <property type="match status" value="1"/>
</dbReference>
<organism evidence="11 12">
    <name type="scientific">Favolaschia claudopus</name>
    <dbReference type="NCBI Taxonomy" id="2862362"/>
    <lineage>
        <taxon>Eukaryota</taxon>
        <taxon>Fungi</taxon>
        <taxon>Dikarya</taxon>
        <taxon>Basidiomycota</taxon>
        <taxon>Agaricomycotina</taxon>
        <taxon>Agaricomycetes</taxon>
        <taxon>Agaricomycetidae</taxon>
        <taxon>Agaricales</taxon>
        <taxon>Marasmiineae</taxon>
        <taxon>Mycenaceae</taxon>
        <taxon>Favolaschia</taxon>
    </lineage>
</organism>
<dbReference type="GO" id="GO:0016740">
    <property type="term" value="F:transferase activity"/>
    <property type="evidence" value="ECO:0007669"/>
    <property type="project" value="UniProtKB-KW"/>
</dbReference>
<dbReference type="CDD" id="cd16448">
    <property type="entry name" value="RING-H2"/>
    <property type="match status" value="1"/>
</dbReference>
<dbReference type="AlphaFoldDB" id="A0AAW0EEN3"/>
<comment type="caution">
    <text evidence="11">The sequence shown here is derived from an EMBL/GenBank/DDBJ whole genome shotgun (WGS) entry which is preliminary data.</text>
</comment>
<dbReference type="SUPFAM" id="SSF53300">
    <property type="entry name" value="vWA-like"/>
    <property type="match status" value="1"/>
</dbReference>
<evidence type="ECO:0000256" key="7">
    <source>
        <dbReference type="PROSITE-ProRule" id="PRU00175"/>
    </source>
</evidence>
<evidence type="ECO:0000313" key="11">
    <source>
        <dbReference type="EMBL" id="KAK7063370.1"/>
    </source>
</evidence>
<dbReference type="PROSITE" id="PS50089">
    <property type="entry name" value="ZF_RING_2"/>
    <property type="match status" value="1"/>
</dbReference>
<evidence type="ECO:0000256" key="8">
    <source>
        <dbReference type="SAM" id="MobiDB-lite"/>
    </source>
</evidence>
<accession>A0AAW0EEN3</accession>
<dbReference type="Pfam" id="PF26200">
    <property type="entry name" value="Rcat_RNF216"/>
    <property type="match status" value="1"/>
</dbReference>
<keyword evidence="4 7" id="KW-0863">Zinc-finger</keyword>
<evidence type="ECO:0000256" key="4">
    <source>
        <dbReference type="ARBA" id="ARBA00022771"/>
    </source>
</evidence>
<dbReference type="InterPro" id="IPR044066">
    <property type="entry name" value="TRIAD_supradom"/>
</dbReference>
<dbReference type="Gene3D" id="3.30.40.10">
    <property type="entry name" value="Zinc/RING finger domain, C3HC4 (zinc finger)"/>
    <property type="match status" value="1"/>
</dbReference>
<sequence>MSESDLDSLRSSIPEILALARLSGVFSRVGVLAYKDYTEPDELIAWSGWNSDSALARFVQDLEPTGGGDFPEAAKTALIRALQAVDKESKTLILWYADAPPHHMSVQSLGNDVAETKAFPTGAVDWVKLSHTARRRNCTVFTFTPNSMDIAHASFYILLSELTGGVSISSKAGAKSAEVISRLTLGVILQWIGQSTTNMEDVLRDSGALLLRYEESPRTATSKPKDEESGSAGYLPPSLKSSNGTPLRRILSIALDISHLSSTASEMVPLDLSKRFDDVAQTGYRSLAYQSLEDIIKLNVASLTYNSIFGQLWRAVCRDPSERRTHLVDAFSDAVGKITDFEKRAALRQWLEESFDRTAEIEQIIMRHRTAEGGESASLYLDLDADVRLTRTELLDVSRSCYSAVLKKIANIFTHLKLAESNTHLLPGQRSIPLTLPPRDLFRILPHLIVPGTLYPTRAASLTAILALTTGVPFLRDSTTALLEPTKGTWLDMQVPENISFDCAKLLLSAPPGLVLNAKEKRVYEGMRRYQLVEDLSLEVTVPWTPRKTRGVGDVKVQCKKCGIRRSITIMSHVHSDVCGLCVRGALSAAKLAERYPDLDDSESCWVECSRRTCRAQYVLVDIPPRCYYCRNGVACPWLECSSCSNRVIVPQKFRTATDSQAYICPACTNAALKTTVEENTTAGVLVAQNGVGWLGFSEDHKSDIFKGKSAFKLMQAFGEVVFGSGNAGVKSLFGIENLIGRGEIVLSTCSLCFEEVQSTKLVQACGRTGCNQLVDQKCLHEWYGENAPGKLLNTMQFTCPFCRRRPTIKTLSRYNRHAISLGGLQVALDDRVRFLYAWCLDCGFAKPAVERTVCTSDTDGVPALADFRCKECESSLRAVNSRIEAEEYVFLKEQKKGKMKKEQMWREVQGLRTVVCPNETCGARVNKIDGCNHMVCVCGTHLCYACGKAVAEEWIGRHAYREHGSIYDE</sequence>
<proteinExistence type="predicted"/>
<dbReference type="EMBL" id="JAWWNJ010000001">
    <property type="protein sequence ID" value="KAK7063370.1"/>
    <property type="molecule type" value="Genomic_DNA"/>
</dbReference>
<feature type="domain" description="RING-type" evidence="10">
    <location>
        <begin position="746"/>
        <end position="970"/>
    </location>
</feature>
<evidence type="ECO:0000259" key="10">
    <source>
        <dbReference type="PROSITE" id="PS51873"/>
    </source>
</evidence>
<dbReference type="Gene3D" id="3.40.50.410">
    <property type="entry name" value="von Willebrand factor, type A domain"/>
    <property type="match status" value="1"/>
</dbReference>
<evidence type="ECO:0000256" key="2">
    <source>
        <dbReference type="ARBA" id="ARBA00022723"/>
    </source>
</evidence>
<evidence type="ECO:0000259" key="9">
    <source>
        <dbReference type="PROSITE" id="PS50089"/>
    </source>
</evidence>
<name>A0AAW0EEN3_9AGAR</name>
<keyword evidence="6" id="KW-0862">Zinc</keyword>
<evidence type="ECO:0000256" key="1">
    <source>
        <dbReference type="ARBA" id="ARBA00022679"/>
    </source>
</evidence>
<dbReference type="SUPFAM" id="SSF57850">
    <property type="entry name" value="RING/U-box"/>
    <property type="match status" value="2"/>
</dbReference>
<keyword evidence="3" id="KW-0677">Repeat</keyword>
<keyword evidence="2" id="KW-0479">Metal-binding</keyword>
<gene>
    <name evidence="11" type="ORF">R3P38DRAFT_2818331</name>
</gene>
<keyword evidence="12" id="KW-1185">Reference proteome</keyword>
<dbReference type="InterPro" id="IPR001841">
    <property type="entry name" value="Znf_RING"/>
</dbReference>
<dbReference type="GO" id="GO:0008270">
    <property type="term" value="F:zinc ion binding"/>
    <property type="evidence" value="ECO:0007669"/>
    <property type="project" value="UniProtKB-KW"/>
</dbReference>
<dbReference type="InterPro" id="IPR013083">
    <property type="entry name" value="Znf_RING/FYVE/PHD"/>
</dbReference>
<feature type="region of interest" description="Disordered" evidence="8">
    <location>
        <begin position="216"/>
        <end position="242"/>
    </location>
</feature>
<reference evidence="11 12" key="1">
    <citation type="journal article" date="2024" name="J Genomics">
        <title>Draft genome sequencing and assembly of Favolaschia claudopus CIRM-BRFM 2984 isolated from oak limbs.</title>
        <authorList>
            <person name="Navarro D."/>
            <person name="Drula E."/>
            <person name="Chaduli D."/>
            <person name="Cazenave R."/>
            <person name="Ahrendt S."/>
            <person name="Wang J."/>
            <person name="Lipzen A."/>
            <person name="Daum C."/>
            <person name="Barry K."/>
            <person name="Grigoriev I.V."/>
            <person name="Favel A."/>
            <person name="Rosso M.N."/>
            <person name="Martin F."/>
        </authorList>
    </citation>
    <scope>NUCLEOTIDE SEQUENCE [LARGE SCALE GENOMIC DNA]</scope>
    <source>
        <strain evidence="11 12">CIRM-BRFM 2984</strain>
    </source>
</reference>
<dbReference type="CDD" id="cd22584">
    <property type="entry name" value="Rcat_RBR_unk"/>
    <property type="match status" value="1"/>
</dbReference>
<evidence type="ECO:0000313" key="12">
    <source>
        <dbReference type="Proteomes" id="UP001362999"/>
    </source>
</evidence>
<evidence type="ECO:0000256" key="3">
    <source>
        <dbReference type="ARBA" id="ARBA00022737"/>
    </source>
</evidence>
<evidence type="ECO:0000256" key="5">
    <source>
        <dbReference type="ARBA" id="ARBA00022786"/>
    </source>
</evidence>
<dbReference type="InterPro" id="IPR036465">
    <property type="entry name" value="vWFA_dom_sf"/>
</dbReference>
<keyword evidence="1" id="KW-0808">Transferase</keyword>
<keyword evidence="5" id="KW-0833">Ubl conjugation pathway</keyword>
<feature type="domain" description="RING-type" evidence="9">
    <location>
        <begin position="750"/>
        <end position="804"/>
    </location>
</feature>
<feature type="compositionally biased region" description="Basic and acidic residues" evidence="8">
    <location>
        <begin position="216"/>
        <end position="228"/>
    </location>
</feature>
<evidence type="ECO:0000256" key="6">
    <source>
        <dbReference type="ARBA" id="ARBA00022833"/>
    </source>
</evidence>
<dbReference type="Gene3D" id="1.20.120.1750">
    <property type="match status" value="1"/>
</dbReference>
<dbReference type="Proteomes" id="UP001362999">
    <property type="component" value="Unassembled WGS sequence"/>
</dbReference>
<protein>
    <submittedName>
        <fullName evidence="11">RING-type domain-containing protein</fullName>
    </submittedName>
</protein>